<protein>
    <recommendedName>
        <fullName evidence="5">SUR7-domain-containing protein</fullName>
    </recommendedName>
</protein>
<dbReference type="GO" id="GO:0006897">
    <property type="term" value="P:endocytosis"/>
    <property type="evidence" value="ECO:0007669"/>
    <property type="project" value="TreeGrafter"/>
</dbReference>
<keyword evidence="2" id="KW-0812">Transmembrane</keyword>
<dbReference type="GO" id="GO:0005886">
    <property type="term" value="C:plasma membrane"/>
    <property type="evidence" value="ECO:0007669"/>
    <property type="project" value="InterPro"/>
</dbReference>
<feature type="transmembrane region" description="Helical" evidence="2">
    <location>
        <begin position="194"/>
        <end position="216"/>
    </location>
</feature>
<evidence type="ECO:0000313" key="4">
    <source>
        <dbReference type="RefSeq" id="XP_033456348.1"/>
    </source>
</evidence>
<evidence type="ECO:0008006" key="5">
    <source>
        <dbReference type="Google" id="ProtNLM"/>
    </source>
</evidence>
<keyword evidence="2" id="KW-1133">Transmembrane helix</keyword>
<sequence length="259" mass="28229">MAVARPILGLIALVFLAGGIVLQFLVVLSGLETMPENQIYFLQARLPNNAQGIPNPVRWTWLRLCGVDGQTDLNANCLATAADVPFSPVDNFSGTNAANNLPSTFADNRNYWYYLSRIGWAFYIIALFFAALAIFTGLLALCTRLGAYLSSSFTFLAVGMQAVAASLMTAWVVGGYRAFNNAGLEAQYGVKAIAFTWAAFAAWSIATILFCVGGALGGKRNTEDYGHEKKGLFRRNKSTRSRGSFRDADSGRRVKDDYE</sequence>
<dbReference type="GO" id="GO:0032185">
    <property type="term" value="P:septin cytoskeleton organization"/>
    <property type="evidence" value="ECO:0007669"/>
    <property type="project" value="TreeGrafter"/>
</dbReference>
<keyword evidence="3" id="KW-1185">Reference proteome</keyword>
<organism evidence="4">
    <name type="scientific">Dissoconium aciculare CBS 342.82</name>
    <dbReference type="NCBI Taxonomy" id="1314786"/>
    <lineage>
        <taxon>Eukaryota</taxon>
        <taxon>Fungi</taxon>
        <taxon>Dikarya</taxon>
        <taxon>Ascomycota</taxon>
        <taxon>Pezizomycotina</taxon>
        <taxon>Dothideomycetes</taxon>
        <taxon>Dothideomycetidae</taxon>
        <taxon>Mycosphaerellales</taxon>
        <taxon>Dissoconiaceae</taxon>
        <taxon>Dissoconium</taxon>
    </lineage>
</organism>
<dbReference type="RefSeq" id="XP_033456348.1">
    <property type="nucleotide sequence ID" value="XM_033608011.1"/>
</dbReference>
<evidence type="ECO:0000313" key="3">
    <source>
        <dbReference type="Proteomes" id="UP000504637"/>
    </source>
</evidence>
<dbReference type="OrthoDB" id="5419460at2759"/>
<feature type="region of interest" description="Disordered" evidence="1">
    <location>
        <begin position="232"/>
        <end position="259"/>
    </location>
</feature>
<dbReference type="PANTHER" id="PTHR36414:SF1">
    <property type="entry name" value="PROTEIN SUR7"/>
    <property type="match status" value="1"/>
</dbReference>
<reference evidence="4" key="2">
    <citation type="submission" date="2020-04" db="EMBL/GenBank/DDBJ databases">
        <authorList>
            <consortium name="NCBI Genome Project"/>
        </authorList>
    </citation>
    <scope>NUCLEOTIDE SEQUENCE</scope>
    <source>
        <strain evidence="4">CBS 342.82</strain>
    </source>
</reference>
<feature type="transmembrane region" description="Helical" evidence="2">
    <location>
        <begin position="120"/>
        <end position="141"/>
    </location>
</feature>
<reference evidence="4" key="1">
    <citation type="submission" date="2020-01" db="EMBL/GenBank/DDBJ databases">
        <authorList>
            <consortium name="DOE Joint Genome Institute"/>
            <person name="Haridas S."/>
            <person name="Albert R."/>
            <person name="Binder M."/>
            <person name="Bloem J."/>
            <person name="Labutti K."/>
            <person name="Salamov A."/>
            <person name="Andreopoulos B."/>
            <person name="Baker S.E."/>
            <person name="Barry K."/>
            <person name="Bills G."/>
            <person name="Bluhm B.H."/>
            <person name="Cannon C."/>
            <person name="Castanera R."/>
            <person name="Culley D.E."/>
            <person name="Daum C."/>
            <person name="Ezra D."/>
            <person name="Gonzalez J.B."/>
            <person name="Henrissat B."/>
            <person name="Kuo A."/>
            <person name="Liang C."/>
            <person name="Lipzen A."/>
            <person name="Lutzoni F."/>
            <person name="Magnuson J."/>
            <person name="Mondo S."/>
            <person name="Nolan M."/>
            <person name="Ohm R."/>
            <person name="Pangilinan J."/>
            <person name="Park H.-J."/>
            <person name="Ramirez L."/>
            <person name="Alfaro M."/>
            <person name="Sun H."/>
            <person name="Tritt A."/>
            <person name="Yoshinaga Y."/>
            <person name="Zwiers L.-H."/>
            <person name="Turgeon B.G."/>
            <person name="Goodwin S.B."/>
            <person name="Spatafora J.W."/>
            <person name="Crous P.W."/>
            <person name="Grigoriev I.V."/>
        </authorList>
    </citation>
    <scope>NUCLEOTIDE SEQUENCE</scope>
    <source>
        <strain evidence="4">CBS 342.82</strain>
    </source>
</reference>
<dbReference type="InterPro" id="IPR009571">
    <property type="entry name" value="SUR7/Rim9-like_fungi"/>
</dbReference>
<gene>
    <name evidence="4" type="ORF">K489DRAFT_413212</name>
</gene>
<feature type="compositionally biased region" description="Basic and acidic residues" evidence="1">
    <location>
        <begin position="244"/>
        <end position="259"/>
    </location>
</feature>
<feature type="transmembrane region" description="Helical" evidence="2">
    <location>
        <begin position="153"/>
        <end position="174"/>
    </location>
</feature>
<dbReference type="GO" id="GO:0045121">
    <property type="term" value="C:membrane raft"/>
    <property type="evidence" value="ECO:0007669"/>
    <property type="project" value="TreeGrafter"/>
</dbReference>
<dbReference type="PANTHER" id="PTHR36414">
    <property type="entry name" value="PROTEIN SUR7"/>
    <property type="match status" value="1"/>
</dbReference>
<keyword evidence="2" id="KW-0472">Membrane</keyword>
<accession>A0A6J3LXE9</accession>
<feature type="transmembrane region" description="Helical" evidence="2">
    <location>
        <begin position="7"/>
        <end position="31"/>
    </location>
</feature>
<dbReference type="AlphaFoldDB" id="A0A6J3LXE9"/>
<dbReference type="GeneID" id="54365810"/>
<dbReference type="Proteomes" id="UP000504637">
    <property type="component" value="Unplaced"/>
</dbReference>
<dbReference type="GO" id="GO:0005938">
    <property type="term" value="C:cell cortex"/>
    <property type="evidence" value="ECO:0007669"/>
    <property type="project" value="TreeGrafter"/>
</dbReference>
<proteinExistence type="predicted"/>
<name>A0A6J3LXE9_9PEZI</name>
<evidence type="ECO:0000256" key="1">
    <source>
        <dbReference type="SAM" id="MobiDB-lite"/>
    </source>
</evidence>
<reference evidence="4" key="3">
    <citation type="submission" date="2025-08" db="UniProtKB">
        <authorList>
            <consortium name="RefSeq"/>
        </authorList>
    </citation>
    <scope>IDENTIFICATION</scope>
    <source>
        <strain evidence="4">CBS 342.82</strain>
    </source>
</reference>
<dbReference type="GO" id="GO:0030866">
    <property type="term" value="P:cortical actin cytoskeleton organization"/>
    <property type="evidence" value="ECO:0007669"/>
    <property type="project" value="TreeGrafter"/>
</dbReference>
<evidence type="ECO:0000256" key="2">
    <source>
        <dbReference type="SAM" id="Phobius"/>
    </source>
</evidence>
<dbReference type="GO" id="GO:0031505">
    <property type="term" value="P:fungal-type cell wall organization"/>
    <property type="evidence" value="ECO:0007669"/>
    <property type="project" value="TreeGrafter"/>
</dbReference>
<dbReference type="Pfam" id="PF06687">
    <property type="entry name" value="SUR7"/>
    <property type="match status" value="1"/>
</dbReference>
<dbReference type="Gene3D" id="1.20.140.150">
    <property type="match status" value="1"/>
</dbReference>